<dbReference type="STRING" id="6239.K06C4.8.1"/>
<dbReference type="PRINTS" id="PR00237">
    <property type="entry name" value="GPCRRHODOPSN"/>
</dbReference>
<feature type="transmembrane region" description="Helical" evidence="7">
    <location>
        <begin position="301"/>
        <end position="321"/>
    </location>
</feature>
<dbReference type="AlphaFoldDB" id="Q9GYH2"/>
<feature type="transmembrane region" description="Helical" evidence="7">
    <location>
        <begin position="36"/>
        <end position="59"/>
    </location>
</feature>
<dbReference type="GO" id="GO:0004930">
    <property type="term" value="F:G protein-coupled receptor activity"/>
    <property type="evidence" value="ECO:0000318"/>
    <property type="project" value="GO_Central"/>
</dbReference>
<dbReference type="OrthoDB" id="10011262at2759"/>
<dbReference type="SUPFAM" id="SSF81321">
    <property type="entry name" value="Family A G protein-coupled receptor-like"/>
    <property type="match status" value="1"/>
</dbReference>
<evidence type="ECO:0000256" key="4">
    <source>
        <dbReference type="ARBA" id="ARBA00023136"/>
    </source>
</evidence>
<evidence type="ECO:0000256" key="5">
    <source>
        <dbReference type="RuleBase" id="RU000688"/>
    </source>
</evidence>
<dbReference type="InterPro" id="IPR053352">
    <property type="entry name" value="FMRFamide_rcpt"/>
</dbReference>
<dbReference type="CTD" id="187065"/>
<dbReference type="WormBase" id="K06C4.8">
    <property type="protein sequence ID" value="CE52110"/>
    <property type="gene ID" value="WBGene00019444"/>
    <property type="gene designation" value="frpr-11"/>
</dbReference>
<feature type="transmembrane region" description="Helical" evidence="7">
    <location>
        <begin position="210"/>
        <end position="237"/>
    </location>
</feature>
<dbReference type="InterPro" id="IPR017452">
    <property type="entry name" value="GPCR_Rhodpsn_7TM"/>
</dbReference>
<evidence type="ECO:0000313" key="10">
    <source>
        <dbReference type="Proteomes" id="UP000001940"/>
    </source>
</evidence>
<keyword evidence="3 7" id="KW-1133">Transmembrane helix</keyword>
<keyword evidence="4 7" id="KW-0472">Membrane</keyword>
<keyword evidence="5" id="KW-0807">Transducer</keyword>
<dbReference type="AGR" id="WB:WBGene00019444"/>
<keyword evidence="5" id="KW-0297">G-protein coupled receptor</keyword>
<keyword evidence="5 9" id="KW-0675">Receptor</keyword>
<organism evidence="9 10">
    <name type="scientific">Caenorhabditis elegans</name>
    <dbReference type="NCBI Taxonomy" id="6239"/>
    <lineage>
        <taxon>Eukaryota</taxon>
        <taxon>Metazoa</taxon>
        <taxon>Ecdysozoa</taxon>
        <taxon>Nematoda</taxon>
        <taxon>Chromadorea</taxon>
        <taxon>Rhabditida</taxon>
        <taxon>Rhabditina</taxon>
        <taxon>Rhabditomorpha</taxon>
        <taxon>Rhabditoidea</taxon>
        <taxon>Rhabditidae</taxon>
        <taxon>Peloderinae</taxon>
        <taxon>Caenorhabditis</taxon>
    </lineage>
</organism>
<dbReference type="UCSC" id="K06C4.8">
    <property type="organism name" value="c. elegans"/>
</dbReference>
<comment type="subcellular location">
    <subcellularLocation>
        <location evidence="1">Membrane</location>
    </subcellularLocation>
</comment>
<dbReference type="FunCoup" id="Q9GYH2">
    <property type="interactions" value="2"/>
</dbReference>
<comment type="similarity">
    <text evidence="5">Belongs to the G-protein coupled receptor 1 family.</text>
</comment>
<dbReference type="HOGENOM" id="CLU_009579_24_8_1"/>
<feature type="transmembrane region" description="Helical" evidence="7">
    <location>
        <begin position="258"/>
        <end position="281"/>
    </location>
</feature>
<reference evidence="9 10" key="1">
    <citation type="journal article" date="1998" name="Science">
        <title>Genome sequence of the nematode C. elegans: a platform for investigating biology.</title>
        <authorList>
            <consortium name="The C. elegans sequencing consortium"/>
            <person name="Sulson J.E."/>
            <person name="Waterston R."/>
        </authorList>
    </citation>
    <scope>NUCLEOTIDE SEQUENCE [LARGE SCALE GENOMIC DNA]</scope>
    <source>
        <strain evidence="9 10">Bristol N2</strain>
    </source>
</reference>
<feature type="region of interest" description="Disordered" evidence="6">
    <location>
        <begin position="345"/>
        <end position="370"/>
    </location>
</feature>
<evidence type="ECO:0000259" key="8">
    <source>
        <dbReference type="PROSITE" id="PS50262"/>
    </source>
</evidence>
<name>Q9GYH2_CAEEL</name>
<dbReference type="InterPro" id="IPR000276">
    <property type="entry name" value="GPCR_Rhodpsn"/>
</dbReference>
<dbReference type="Gene3D" id="1.20.1070.10">
    <property type="entry name" value="Rhodopsin 7-helix transmembrane proteins"/>
    <property type="match status" value="1"/>
</dbReference>
<dbReference type="EMBL" id="BX284605">
    <property type="protein sequence ID" value="CCD72368.2"/>
    <property type="molecule type" value="Genomic_DNA"/>
</dbReference>
<dbReference type="SMR" id="Q9GYH2"/>
<dbReference type="PANTHER" id="PTHR47323">
    <property type="entry name" value="FMRFAMIDE PEPTIDE RECEPTOR FAMILY-RELATED"/>
    <property type="match status" value="1"/>
</dbReference>
<dbReference type="PIR" id="T30049">
    <property type="entry name" value="T30049"/>
</dbReference>
<protein>
    <submittedName>
        <fullName evidence="9">G-protein coupled receptors family 1 profile domain-containing protein</fullName>
    </submittedName>
</protein>
<evidence type="ECO:0000256" key="2">
    <source>
        <dbReference type="ARBA" id="ARBA00022692"/>
    </source>
</evidence>
<evidence type="ECO:0000256" key="7">
    <source>
        <dbReference type="SAM" id="Phobius"/>
    </source>
</evidence>
<dbReference type="GO" id="GO:0016020">
    <property type="term" value="C:membrane"/>
    <property type="evidence" value="ECO:0000318"/>
    <property type="project" value="GO_Central"/>
</dbReference>
<dbReference type="GO" id="GO:0036498">
    <property type="term" value="P:IRE1-mediated unfolded protein response"/>
    <property type="evidence" value="ECO:0007007"/>
    <property type="project" value="WormBase"/>
</dbReference>
<dbReference type="GO" id="GO:0007165">
    <property type="term" value="P:signal transduction"/>
    <property type="evidence" value="ECO:0000318"/>
    <property type="project" value="GO_Central"/>
</dbReference>
<dbReference type="KEGG" id="cel:CELE_K06C4.8"/>
<proteinExistence type="inferred from homology"/>
<gene>
    <name evidence="9 11" type="primary">frpr-11</name>
    <name evidence="9" type="ORF">CELE_K06C4.8</name>
    <name evidence="11" type="ORF">K06C4.8</name>
</gene>
<dbReference type="CDD" id="cd14978">
    <property type="entry name" value="7tmA_FMRFamide_R-like"/>
    <property type="match status" value="1"/>
</dbReference>
<accession>Q9GYH2</accession>
<dbReference type="eggNOG" id="KOG3656">
    <property type="taxonomic scope" value="Eukaryota"/>
</dbReference>
<dbReference type="PROSITE" id="PS00237">
    <property type="entry name" value="G_PROTEIN_RECEP_F1_1"/>
    <property type="match status" value="1"/>
</dbReference>
<keyword evidence="2 5" id="KW-0812">Transmembrane</keyword>
<feature type="transmembrane region" description="Helical" evidence="7">
    <location>
        <begin position="111"/>
        <end position="140"/>
    </location>
</feature>
<dbReference type="PaxDb" id="6239-K06C4.8"/>
<sequence>MPLYHYGETHFKLEHMSLNTTASSSLNSHSYDMVEVFAMIMLPLILIGIFGNIISIYVYSRHHMNKNTIGFLLLSLSTIDLIVLITAMPSFGTYKFPFFPGYHEIGSVHTIFSAFCLIYFYPLMCMGKMMGQYIIVLISVERWFAVCRPLQVQIWCTQKNTIRAMTCIIAISILFNAPRFFEFKANLITGVIGFGLAHISKNEWYFYLYYGIRAIIFDALIPFSIIAVTNIQVIQQLRKSNEERKLMTTQQQKDNKTTTMLLVMIFMYAICHFLCTSVKFINLFSHNYVQFQFVIFKIIHHISNVLLVFYSASTFFIYLIFSEKYRNVLSTCVTCRNTDELTVSSRGRQNTKTTRSNSQNGYTAIKNEKT</sequence>
<dbReference type="PROSITE" id="PS50262">
    <property type="entry name" value="G_PROTEIN_RECEP_F1_2"/>
    <property type="match status" value="1"/>
</dbReference>
<feature type="transmembrane region" description="Helical" evidence="7">
    <location>
        <begin position="71"/>
        <end position="91"/>
    </location>
</feature>
<dbReference type="PANTHER" id="PTHR47323:SF3">
    <property type="entry name" value="G-PROTEIN COUPLED RECEPTORS FAMILY 1 PROFILE DOMAIN-CONTAINING PROTEIN"/>
    <property type="match status" value="1"/>
</dbReference>
<dbReference type="PhylomeDB" id="Q9GYH2"/>
<dbReference type="InParanoid" id="Q9GYH2"/>
<dbReference type="Pfam" id="PF00001">
    <property type="entry name" value="7tm_1"/>
    <property type="match status" value="1"/>
</dbReference>
<evidence type="ECO:0000256" key="1">
    <source>
        <dbReference type="ARBA" id="ARBA00004370"/>
    </source>
</evidence>
<dbReference type="Proteomes" id="UP000001940">
    <property type="component" value="Chromosome V"/>
</dbReference>
<keyword evidence="10" id="KW-1185">Reference proteome</keyword>
<feature type="domain" description="G-protein coupled receptors family 1 profile" evidence="8">
    <location>
        <begin position="51"/>
        <end position="318"/>
    </location>
</feature>
<evidence type="ECO:0000256" key="3">
    <source>
        <dbReference type="ARBA" id="ARBA00022989"/>
    </source>
</evidence>
<dbReference type="GeneID" id="187065"/>
<feature type="compositionally biased region" description="Polar residues" evidence="6">
    <location>
        <begin position="345"/>
        <end position="362"/>
    </location>
</feature>
<dbReference type="RefSeq" id="NP_001343679.1">
    <property type="nucleotide sequence ID" value="NM_001356715.2"/>
</dbReference>
<evidence type="ECO:0000256" key="6">
    <source>
        <dbReference type="SAM" id="MobiDB-lite"/>
    </source>
</evidence>
<dbReference type="Bgee" id="WBGene00019444">
    <property type="expression patterns" value="Expressed in adult organism and 1 other cell type or tissue"/>
</dbReference>
<evidence type="ECO:0000313" key="9">
    <source>
        <dbReference type="EMBL" id="CCD72368.2"/>
    </source>
</evidence>
<evidence type="ECO:0000313" key="11">
    <source>
        <dbReference type="WormBase" id="K06C4.8"/>
    </source>
</evidence>